<gene>
    <name evidence="1" type="ORF">MSG28_013947</name>
</gene>
<protein>
    <submittedName>
        <fullName evidence="1">Uncharacterized protein</fullName>
    </submittedName>
</protein>
<reference evidence="1 2" key="1">
    <citation type="journal article" date="2022" name="Genome Biol. Evol.">
        <title>The Spruce Budworm Genome: Reconstructing the Evolutionary History of Antifreeze Proteins.</title>
        <authorList>
            <person name="Beliveau C."/>
            <person name="Gagne P."/>
            <person name="Picq S."/>
            <person name="Vernygora O."/>
            <person name="Keeling C.I."/>
            <person name="Pinkney K."/>
            <person name="Doucet D."/>
            <person name="Wen F."/>
            <person name="Johnston J.S."/>
            <person name="Maaroufi H."/>
            <person name="Boyle B."/>
            <person name="Laroche J."/>
            <person name="Dewar K."/>
            <person name="Juretic N."/>
            <person name="Blackburn G."/>
            <person name="Nisole A."/>
            <person name="Brunet B."/>
            <person name="Brandao M."/>
            <person name="Lumley L."/>
            <person name="Duan J."/>
            <person name="Quan G."/>
            <person name="Lucarotti C.J."/>
            <person name="Roe A.D."/>
            <person name="Sperling F.A.H."/>
            <person name="Levesque R.C."/>
            <person name="Cusson M."/>
        </authorList>
    </citation>
    <scope>NUCLEOTIDE SEQUENCE [LARGE SCALE GENOMIC DNA]</scope>
    <source>
        <strain evidence="1">Glfc:IPQL:Cfum</strain>
    </source>
</reference>
<comment type="caution">
    <text evidence="1">The sequence shown here is derived from an EMBL/GenBank/DDBJ whole genome shotgun (WGS) entry which is preliminary data.</text>
</comment>
<evidence type="ECO:0000313" key="2">
    <source>
        <dbReference type="Proteomes" id="UP001064048"/>
    </source>
</evidence>
<organism evidence="1 2">
    <name type="scientific">Choristoneura fumiferana</name>
    <name type="common">Spruce budworm moth</name>
    <name type="synonym">Archips fumiferana</name>
    <dbReference type="NCBI Taxonomy" id="7141"/>
    <lineage>
        <taxon>Eukaryota</taxon>
        <taxon>Metazoa</taxon>
        <taxon>Ecdysozoa</taxon>
        <taxon>Arthropoda</taxon>
        <taxon>Hexapoda</taxon>
        <taxon>Insecta</taxon>
        <taxon>Pterygota</taxon>
        <taxon>Neoptera</taxon>
        <taxon>Endopterygota</taxon>
        <taxon>Lepidoptera</taxon>
        <taxon>Glossata</taxon>
        <taxon>Ditrysia</taxon>
        <taxon>Tortricoidea</taxon>
        <taxon>Tortricidae</taxon>
        <taxon>Tortricinae</taxon>
        <taxon>Choristoneura</taxon>
    </lineage>
</organism>
<proteinExistence type="predicted"/>
<evidence type="ECO:0000313" key="1">
    <source>
        <dbReference type="EMBL" id="KAI8433090.1"/>
    </source>
</evidence>
<dbReference type="EMBL" id="CM046124">
    <property type="protein sequence ID" value="KAI8433090.1"/>
    <property type="molecule type" value="Genomic_DNA"/>
</dbReference>
<accession>A0ACC0K9Z9</accession>
<dbReference type="Proteomes" id="UP001064048">
    <property type="component" value="Chromosome 24"/>
</dbReference>
<keyword evidence="2" id="KW-1185">Reference proteome</keyword>
<name>A0ACC0K9Z9_CHOFU</name>
<sequence length="1172" mass="134108">METPKSPKVSQSKYETHFKFEPDKRRGTAQVHVTANPLDTAASMPAGRTTIVVQQPSLSLDYGGCATILVRDGDDTRRKSRICSDHIQQLLDVTSQFTSEDLHDFDKRYGSPHHFRSQSVKAARSRTGERQLLGLPQQRARVASMPNTGSAILIICHSEGKALATSYECKFIETSVGINHNVDELLVGLLTQIRLKQQHAERVRKRSSSRKNRSRARSPQSDAPAAPAPPPATVSAASTPRKRTRLSASVKASCSRQQVSVKKKRPRSLERAVAEWPSPHQSVPNEEMESNLKPFRAKREAYYEKSTLQTDNFEELMNWFYEETAPEHNETFKKIAHIKEPSIKTKRDSENAPTIIALDDVLNVIGLETNDSSTLTPNHIDSPDSSKDIDDFLQMLALEEGKETKSPSLDATTKVIVNFTNDNNKIDTNTVALDTDNLNKKDTNDILNKEILLEKDFNLMDNLGFINLMNVMKRDVNQVNKTVDSTTVQTKNMSLNLEDKPVTVRNIDIGGNNITNAVKLKNIYAKNMTYSEKVLQNEVLNALLLLIKNKHKEIEQLTKIKESVITFMNNYNFNSTIQYKSKLESNQGKSSHLIFKSEENLNKYGNFRRHYSNNNADLVETYSKKLKMDINEVVRDILGIRKHQKSKVLSKELKLLLQAITYFLKKSSVTSTEKKSNNTSFIGKVKNFRRQFSPTNIDTNLNPVLKAVLIMLEVIDRDMPASNALDPLSPKAKKVFKRIVSRNYVDDFGYKVKGHNNFTTDLNNMGLNWQELTLRIVNCAPADRLHNMKLLYLILSNDIILLKDASATTDFFHSRRMSFGNDLERKALIYRINTDLSRVDNIIRHYKKENKVTNVKKRKQKQSLLKKIKTLWKTSKDDLINILRKRSKPHVVKEMERKKAEEEKTHSFLEVVQKWQDNLDIMPFRNKRSIREYTKLKNRMKNIIPHYLRGKLHPALSAKGIGVRKKPITYKMRPQSTGSRLFNRKLETPYFVVRVIMAQNINPHYASSSNPAKQNEDTIKLKDNHAVSKRLQKELMELMRCADKGISAFPESENLFKWIGTINGPLETVYAGHKYKLSLEFPNSYPYAPPVVKFVTPCFHPNVDTCGLICLDILKDKWTALYDVRTVLLSIQSLLAEPNTQSPLNQQASFLWPNQPAYKKYLDEFYSKHRDS</sequence>